<reference evidence="2 3" key="1">
    <citation type="submission" date="2017-05" db="EMBL/GenBank/DDBJ databases">
        <authorList>
            <person name="Song R."/>
            <person name="Chenine A.L."/>
            <person name="Ruprecht R.M."/>
        </authorList>
    </citation>
    <scope>NUCLEOTIDE SEQUENCE [LARGE SCALE GENOMIC DNA]</scope>
    <source>
        <strain evidence="2 3">ARLG1955</strain>
    </source>
</reference>
<accession>A0A242U1F2</accession>
<protein>
    <submittedName>
        <fullName evidence="2">Uncharacterized protein</fullName>
    </submittedName>
</protein>
<comment type="caution">
    <text evidence="2">The sequence shown here is derived from an EMBL/GenBank/DDBJ whole genome shotgun (WGS) entry which is preliminary data.</text>
</comment>
<dbReference type="RefSeq" id="WP_086376231.1">
    <property type="nucleotide sequence ID" value="NZ_JADVOL010000007.1"/>
</dbReference>
<dbReference type="EMBL" id="NGIR01000032">
    <property type="protein sequence ID" value="OTU25915.1"/>
    <property type="molecule type" value="Genomic_DNA"/>
</dbReference>
<sequence length="127" mass="14724">MFIEFKDLKKKQYIALLTIAFLIFSGGYLVVNNKGNIQRVESVIYTDKTISEKFGEIKSYSIRSFGSDHYSSPKRPAYSYKIDITGEKADGIVEIDMRKDQEKLKYLYTIKITDVSPHSFRIRIGKH</sequence>
<evidence type="ECO:0000256" key="1">
    <source>
        <dbReference type="SAM" id="Phobius"/>
    </source>
</evidence>
<keyword evidence="1" id="KW-1133">Transmembrane helix</keyword>
<name>A0A242U1F2_ACIPI</name>
<dbReference type="Proteomes" id="UP000195162">
    <property type="component" value="Unassembled WGS sequence"/>
</dbReference>
<keyword evidence="1" id="KW-0472">Membrane</keyword>
<evidence type="ECO:0000313" key="3">
    <source>
        <dbReference type="Proteomes" id="UP000195162"/>
    </source>
</evidence>
<proteinExistence type="predicted"/>
<gene>
    <name evidence="2" type="ORF">CAT59_17035</name>
</gene>
<dbReference type="AlphaFoldDB" id="A0A242U1F2"/>
<evidence type="ECO:0000313" key="2">
    <source>
        <dbReference type="EMBL" id="OTU25915.1"/>
    </source>
</evidence>
<organism evidence="2 3">
    <name type="scientific">Acinetobacter pittii</name>
    <name type="common">Acinetobacter genomosp. 3</name>
    <dbReference type="NCBI Taxonomy" id="48296"/>
    <lineage>
        <taxon>Bacteria</taxon>
        <taxon>Pseudomonadati</taxon>
        <taxon>Pseudomonadota</taxon>
        <taxon>Gammaproteobacteria</taxon>
        <taxon>Moraxellales</taxon>
        <taxon>Moraxellaceae</taxon>
        <taxon>Acinetobacter</taxon>
        <taxon>Acinetobacter calcoaceticus/baumannii complex</taxon>
    </lineage>
</organism>
<feature type="transmembrane region" description="Helical" evidence="1">
    <location>
        <begin position="12"/>
        <end position="31"/>
    </location>
</feature>
<keyword evidence="1" id="KW-0812">Transmembrane</keyword>